<dbReference type="PANTHER" id="PTHR37422:SF13">
    <property type="entry name" value="LIPOPOLYSACCHARIDE BIOSYNTHESIS PROTEIN PA4999-RELATED"/>
    <property type="match status" value="1"/>
</dbReference>
<keyword evidence="8" id="KW-0436">Ligase</keyword>
<proteinExistence type="predicted"/>
<keyword evidence="9" id="KW-1185">Reference proteome</keyword>
<evidence type="ECO:0000256" key="2">
    <source>
        <dbReference type="ARBA" id="ARBA00022692"/>
    </source>
</evidence>
<dbReference type="Proteomes" id="UP001595632">
    <property type="component" value="Unassembled WGS sequence"/>
</dbReference>
<feature type="transmembrane region" description="Helical" evidence="6">
    <location>
        <begin position="207"/>
        <end position="234"/>
    </location>
</feature>
<comment type="caution">
    <text evidence="8">The sequence shown here is derived from an EMBL/GenBank/DDBJ whole genome shotgun (WGS) entry which is preliminary data.</text>
</comment>
<feature type="domain" description="O-antigen ligase-related" evidence="7">
    <location>
        <begin position="209"/>
        <end position="342"/>
    </location>
</feature>
<evidence type="ECO:0000256" key="3">
    <source>
        <dbReference type="ARBA" id="ARBA00022989"/>
    </source>
</evidence>
<dbReference type="PANTHER" id="PTHR37422">
    <property type="entry name" value="TEICHURONIC ACID BIOSYNTHESIS PROTEIN TUAE"/>
    <property type="match status" value="1"/>
</dbReference>
<reference evidence="9" key="1">
    <citation type="journal article" date="2019" name="Int. J. Syst. Evol. Microbiol.">
        <title>The Global Catalogue of Microorganisms (GCM) 10K type strain sequencing project: providing services to taxonomists for standard genome sequencing and annotation.</title>
        <authorList>
            <consortium name="The Broad Institute Genomics Platform"/>
            <consortium name="The Broad Institute Genome Sequencing Center for Infectious Disease"/>
            <person name="Wu L."/>
            <person name="Ma J."/>
        </authorList>
    </citation>
    <scope>NUCLEOTIDE SEQUENCE [LARGE SCALE GENOMIC DNA]</scope>
    <source>
        <strain evidence="9">KCTC 52366</strain>
    </source>
</reference>
<accession>A0ABV7GZX2</accession>
<dbReference type="EMBL" id="JBHRTB010000010">
    <property type="protein sequence ID" value="MFC3145838.1"/>
    <property type="molecule type" value="Genomic_DNA"/>
</dbReference>
<feature type="transmembrane region" description="Helical" evidence="6">
    <location>
        <begin position="69"/>
        <end position="96"/>
    </location>
</feature>
<feature type="transmembrane region" description="Helical" evidence="6">
    <location>
        <begin position="367"/>
        <end position="386"/>
    </location>
</feature>
<evidence type="ECO:0000256" key="4">
    <source>
        <dbReference type="ARBA" id="ARBA00023136"/>
    </source>
</evidence>
<feature type="transmembrane region" description="Helical" evidence="6">
    <location>
        <begin position="177"/>
        <end position="195"/>
    </location>
</feature>
<feature type="transmembrane region" description="Helical" evidence="6">
    <location>
        <begin position="246"/>
        <end position="264"/>
    </location>
</feature>
<sequence length="438" mass="48875">MTPRSSALAVTGTYPVWVAALIMSFIVPIQIQIGDIRLSFYRIVLLIAIVPVIRRLAVQPIRVRWVDVVFVLFALYGTLALAATGASVPALGISLIETIGPYMLARAFIRNADQFSAAVRVLSTSIILMIPFAIYENLTRQPIILNMLDTVFPVLPNVPHEQRLGLDRAQVTFDHPILFGMFCAFGFAMSIYAARRRQPPKLSVFRGALVGVATFTSLSSGAFVAVGLQIVLIAYDRILRKVPKRWWILSTTIVVMYIVVELLSNRTVAEISIGFLALNPGTAWTRLSVNEWALEAIMTHPFFGLGFDWSWPVPFWIVTTSIDNFWLAIAFRQGLVTMLLLLLAVFGIMVTVAFTRQKDAFVNACRVSYIVTFAALSLAIVTVHLWNSAYCTFMLLLGCGLWMTDKQPDSSDVSEDEPEEDKSSGLRFSRNLHSTYHR</sequence>
<organism evidence="8 9">
    <name type="scientific">Psychromarinibacter halotolerans</name>
    <dbReference type="NCBI Taxonomy" id="1775175"/>
    <lineage>
        <taxon>Bacteria</taxon>
        <taxon>Pseudomonadati</taxon>
        <taxon>Pseudomonadota</taxon>
        <taxon>Alphaproteobacteria</taxon>
        <taxon>Rhodobacterales</taxon>
        <taxon>Paracoccaceae</taxon>
        <taxon>Psychromarinibacter</taxon>
    </lineage>
</organism>
<evidence type="ECO:0000259" key="7">
    <source>
        <dbReference type="Pfam" id="PF04932"/>
    </source>
</evidence>
<dbReference type="RefSeq" id="WP_275632785.1">
    <property type="nucleotide sequence ID" value="NZ_JARGYD010000003.1"/>
</dbReference>
<evidence type="ECO:0000256" key="6">
    <source>
        <dbReference type="SAM" id="Phobius"/>
    </source>
</evidence>
<feature type="region of interest" description="Disordered" evidence="5">
    <location>
        <begin position="409"/>
        <end position="438"/>
    </location>
</feature>
<protein>
    <submittedName>
        <fullName evidence="8">O-antigen ligase family protein</fullName>
    </submittedName>
</protein>
<feature type="transmembrane region" description="Helical" evidence="6">
    <location>
        <begin position="6"/>
        <end position="27"/>
    </location>
</feature>
<keyword evidence="3 6" id="KW-1133">Transmembrane helix</keyword>
<evidence type="ECO:0000256" key="1">
    <source>
        <dbReference type="ARBA" id="ARBA00004141"/>
    </source>
</evidence>
<evidence type="ECO:0000313" key="9">
    <source>
        <dbReference type="Proteomes" id="UP001595632"/>
    </source>
</evidence>
<keyword evidence="4 6" id="KW-0472">Membrane</keyword>
<dbReference type="InterPro" id="IPR007016">
    <property type="entry name" value="O-antigen_ligase-rel_domated"/>
</dbReference>
<dbReference type="InterPro" id="IPR051533">
    <property type="entry name" value="WaaL-like"/>
</dbReference>
<name>A0ABV7GZX2_9RHOB</name>
<evidence type="ECO:0000313" key="8">
    <source>
        <dbReference type="EMBL" id="MFC3145838.1"/>
    </source>
</evidence>
<feature type="transmembrane region" description="Helical" evidence="6">
    <location>
        <begin position="39"/>
        <end position="57"/>
    </location>
</feature>
<keyword evidence="2 6" id="KW-0812">Transmembrane</keyword>
<feature type="transmembrane region" description="Helical" evidence="6">
    <location>
        <begin position="335"/>
        <end position="355"/>
    </location>
</feature>
<gene>
    <name evidence="8" type="ORF">ACFOGP_24160</name>
</gene>
<feature type="transmembrane region" description="Helical" evidence="6">
    <location>
        <begin position="117"/>
        <end position="135"/>
    </location>
</feature>
<evidence type="ECO:0000256" key="5">
    <source>
        <dbReference type="SAM" id="MobiDB-lite"/>
    </source>
</evidence>
<dbReference type="Pfam" id="PF04932">
    <property type="entry name" value="Wzy_C"/>
    <property type="match status" value="1"/>
</dbReference>
<comment type="subcellular location">
    <subcellularLocation>
        <location evidence="1">Membrane</location>
        <topology evidence="1">Multi-pass membrane protein</topology>
    </subcellularLocation>
</comment>
<dbReference type="GO" id="GO:0016874">
    <property type="term" value="F:ligase activity"/>
    <property type="evidence" value="ECO:0007669"/>
    <property type="project" value="UniProtKB-KW"/>
</dbReference>